<proteinExistence type="predicted"/>
<accession>A0A7C4BA37</accession>
<dbReference type="GO" id="GO:0097550">
    <property type="term" value="C:transcription preinitiation complex"/>
    <property type="evidence" value="ECO:0007669"/>
    <property type="project" value="TreeGrafter"/>
</dbReference>
<dbReference type="Gene3D" id="1.10.472.170">
    <property type="match status" value="1"/>
</dbReference>
<keyword evidence="2" id="KW-0804">Transcription</keyword>
<feature type="domain" description="Transcription factor TFIIB cyclin-like" evidence="3">
    <location>
        <begin position="210"/>
        <end position="260"/>
    </location>
</feature>
<keyword evidence="4" id="KW-0648">Protein biosynthesis</keyword>
<evidence type="ECO:0000256" key="2">
    <source>
        <dbReference type="ARBA" id="ARBA00023163"/>
    </source>
</evidence>
<sequence>MPIFREDTGEYVCPQCGYVFPELPLEDTPLVVRDREKNRLHYEVYRGGSTTPRSVAKAHRRGAYELERAPRERHYEDVARRLLVSNGVPRHVVEEVVALLKKVQREDLLKGRSSRIVTAALLMHVSKSRGIQLQPEIFEKIAGAPLKRVNRCYRMLLSSGVISPSRTSKPRKPSQIVASIASKQGVREVFLQHNIPLSLVAQFADKAYSRLQGRKPAGVAAAVVYLILRMVNSRKAQAEIARAAGVSPLTLRRALRHIIEKLDVEIGI</sequence>
<dbReference type="AlphaFoldDB" id="A0A7C4BA37"/>
<dbReference type="PRINTS" id="PR00685">
    <property type="entry name" value="TIFACTORIIB"/>
</dbReference>
<dbReference type="PANTHER" id="PTHR11618">
    <property type="entry name" value="TRANSCRIPTION INITIATION FACTOR IIB-RELATED"/>
    <property type="match status" value="1"/>
</dbReference>
<dbReference type="Gene3D" id="1.10.472.10">
    <property type="entry name" value="Cyclin-like"/>
    <property type="match status" value="1"/>
</dbReference>
<dbReference type="SUPFAM" id="SSF47954">
    <property type="entry name" value="Cyclin-like"/>
    <property type="match status" value="2"/>
</dbReference>
<dbReference type="GO" id="GO:0017025">
    <property type="term" value="F:TBP-class protein binding"/>
    <property type="evidence" value="ECO:0007669"/>
    <property type="project" value="InterPro"/>
</dbReference>
<evidence type="ECO:0000256" key="1">
    <source>
        <dbReference type="ARBA" id="ARBA00023015"/>
    </source>
</evidence>
<dbReference type="PANTHER" id="PTHR11618:SF13">
    <property type="entry name" value="TRANSCRIPTION INITIATION FACTOR IIB"/>
    <property type="match status" value="1"/>
</dbReference>
<dbReference type="CDD" id="cd00043">
    <property type="entry name" value="CYCLIN_SF"/>
    <property type="match status" value="1"/>
</dbReference>
<dbReference type="InterPro" id="IPR013150">
    <property type="entry name" value="TFIIB_cyclin"/>
</dbReference>
<keyword evidence="1" id="KW-0805">Transcription regulation</keyword>
<gene>
    <name evidence="4" type="ORF">ENV17_04665</name>
</gene>
<dbReference type="GO" id="GO:0003743">
    <property type="term" value="F:translation initiation factor activity"/>
    <property type="evidence" value="ECO:0007669"/>
    <property type="project" value="UniProtKB-KW"/>
</dbReference>
<name>A0A7C4BA37_THEPE</name>
<dbReference type="InterPro" id="IPR036915">
    <property type="entry name" value="Cyclin-like_sf"/>
</dbReference>
<evidence type="ECO:0000259" key="3">
    <source>
        <dbReference type="Pfam" id="PF00382"/>
    </source>
</evidence>
<evidence type="ECO:0000313" key="4">
    <source>
        <dbReference type="EMBL" id="HGI43657.1"/>
    </source>
</evidence>
<organism evidence="4">
    <name type="scientific">Thermofilum pendens</name>
    <dbReference type="NCBI Taxonomy" id="2269"/>
    <lineage>
        <taxon>Archaea</taxon>
        <taxon>Thermoproteota</taxon>
        <taxon>Thermoprotei</taxon>
        <taxon>Thermofilales</taxon>
        <taxon>Thermofilaceae</taxon>
        <taxon>Thermofilum</taxon>
    </lineage>
</organism>
<dbReference type="GO" id="GO:0070897">
    <property type="term" value="P:transcription preinitiation complex assembly"/>
    <property type="evidence" value="ECO:0007669"/>
    <property type="project" value="InterPro"/>
</dbReference>
<protein>
    <submittedName>
        <fullName evidence="4">Transcription initiation factor IIB family protein</fullName>
    </submittedName>
</protein>
<reference evidence="4" key="1">
    <citation type="journal article" date="2020" name="mSystems">
        <title>Genome- and Community-Level Interaction Insights into Carbon Utilization and Element Cycling Functions of Hydrothermarchaeota in Hydrothermal Sediment.</title>
        <authorList>
            <person name="Zhou Z."/>
            <person name="Liu Y."/>
            <person name="Xu W."/>
            <person name="Pan J."/>
            <person name="Luo Z.H."/>
            <person name="Li M."/>
        </authorList>
    </citation>
    <scope>NUCLEOTIDE SEQUENCE [LARGE SCALE GENOMIC DNA]</scope>
    <source>
        <strain evidence="4">SpSt-735</strain>
    </source>
</reference>
<dbReference type="Pfam" id="PF00382">
    <property type="entry name" value="TFIIB"/>
    <property type="match status" value="1"/>
</dbReference>
<comment type="caution">
    <text evidence="4">The sequence shown here is derived from an EMBL/GenBank/DDBJ whole genome shotgun (WGS) entry which is preliminary data.</text>
</comment>
<dbReference type="InterPro" id="IPR000812">
    <property type="entry name" value="TFIIB"/>
</dbReference>
<dbReference type="EMBL" id="DTFI01000111">
    <property type="protein sequence ID" value="HGI43657.1"/>
    <property type="molecule type" value="Genomic_DNA"/>
</dbReference>
<keyword evidence="4" id="KW-0396">Initiation factor</keyword>